<feature type="region of interest" description="Disordered" evidence="1">
    <location>
        <begin position="148"/>
        <end position="444"/>
    </location>
</feature>
<dbReference type="AlphaFoldDB" id="A0AAN6IUP1"/>
<dbReference type="EMBL" id="JAJGCB010000008">
    <property type="protein sequence ID" value="KAJ8991560.1"/>
    <property type="molecule type" value="Genomic_DNA"/>
</dbReference>
<evidence type="ECO:0000313" key="2">
    <source>
        <dbReference type="EMBL" id="KAJ8991560.1"/>
    </source>
</evidence>
<evidence type="ECO:0000256" key="1">
    <source>
        <dbReference type="SAM" id="MobiDB-lite"/>
    </source>
</evidence>
<protein>
    <submittedName>
        <fullName evidence="2">Uncharacterized protein</fullName>
    </submittedName>
</protein>
<reference evidence="2" key="1">
    <citation type="submission" date="2023-01" db="EMBL/GenBank/DDBJ databases">
        <title>Exophiala dermititidis isolated from Cystic Fibrosis Patient.</title>
        <authorList>
            <person name="Kurbessoian T."/>
            <person name="Crocker A."/>
            <person name="Murante D."/>
            <person name="Hogan D.A."/>
            <person name="Stajich J.E."/>
        </authorList>
    </citation>
    <scope>NUCLEOTIDE SEQUENCE</scope>
    <source>
        <strain evidence="2">Ex8</strain>
    </source>
</reference>
<accession>A0AAN6IUP1</accession>
<feature type="region of interest" description="Disordered" evidence="1">
    <location>
        <begin position="483"/>
        <end position="515"/>
    </location>
</feature>
<evidence type="ECO:0000313" key="3">
    <source>
        <dbReference type="Proteomes" id="UP001161757"/>
    </source>
</evidence>
<feature type="compositionally biased region" description="Low complexity" evidence="1">
    <location>
        <begin position="336"/>
        <end position="346"/>
    </location>
</feature>
<organism evidence="2 3">
    <name type="scientific">Exophiala dermatitidis</name>
    <name type="common">Black yeast-like fungus</name>
    <name type="synonym">Wangiella dermatitidis</name>
    <dbReference type="NCBI Taxonomy" id="5970"/>
    <lineage>
        <taxon>Eukaryota</taxon>
        <taxon>Fungi</taxon>
        <taxon>Dikarya</taxon>
        <taxon>Ascomycota</taxon>
        <taxon>Pezizomycotina</taxon>
        <taxon>Eurotiomycetes</taxon>
        <taxon>Chaetothyriomycetidae</taxon>
        <taxon>Chaetothyriales</taxon>
        <taxon>Herpotrichiellaceae</taxon>
        <taxon>Exophiala</taxon>
    </lineage>
</organism>
<feature type="compositionally biased region" description="Pro residues" evidence="1">
    <location>
        <begin position="409"/>
        <end position="421"/>
    </location>
</feature>
<feature type="compositionally biased region" description="Pro residues" evidence="1">
    <location>
        <begin position="176"/>
        <end position="185"/>
    </location>
</feature>
<dbReference type="Proteomes" id="UP001161757">
    <property type="component" value="Unassembled WGS sequence"/>
</dbReference>
<feature type="compositionally biased region" description="Basic residues" evidence="1">
    <location>
        <begin position="375"/>
        <end position="388"/>
    </location>
</feature>
<feature type="compositionally biased region" description="Polar residues" evidence="1">
    <location>
        <begin position="148"/>
        <end position="167"/>
    </location>
</feature>
<comment type="caution">
    <text evidence="2">The sequence shown here is derived from an EMBL/GenBank/DDBJ whole genome shotgun (WGS) entry which is preliminary data.</text>
</comment>
<feature type="compositionally biased region" description="Polar residues" evidence="1">
    <location>
        <begin position="273"/>
        <end position="285"/>
    </location>
</feature>
<name>A0AAN6IUP1_EXODE</name>
<feature type="compositionally biased region" description="Low complexity" evidence="1">
    <location>
        <begin position="286"/>
        <end position="303"/>
    </location>
</feature>
<proteinExistence type="predicted"/>
<feature type="region of interest" description="Disordered" evidence="1">
    <location>
        <begin position="1"/>
        <end position="27"/>
    </location>
</feature>
<sequence>MYRHSAQVNCIPRNAPPSPDTTSDSESDILDALQRKRRQLDEEIARFKAAKDREFREFEKELRLHRKKARGLESCCSSNISSSSSASAGILTAHGPVGHHKSKRVEVGVGAKIVKTTPLSPATLSLAKLNITGETLPLNNDLVTPSLLTKTNSRSTPPGSLNTTPSRSQKDSVPNPQHPPPPPTPTSDRTDSFAGVFTPSYLPLLDSRDRTPPRSSPQPLTPQEEEKKQLQQPQQLDAADSTSNQKAERDRQRPPLKSSQSLPEQPVSPAVVVTSTKRAKSTGQIPTSASSTNNTSTSLPPSALRKTSKSGNGNGEARKGAKHVHFQLADSTVVDPSSSYEESSPGGMSGPEKEDSEDSQSGSFGTSTGSGGTLKKTKSRKGSPKHLKLPSTNDGGGIAGRRGRFLSPIPSPLPSPSPSPSPTIHGTGMELDSESPFSGGLVMADDGGSGVGFFELDEELASPGLRDRPFEEEAEIEEVEDIDVDADPSTTEDLWRDDDGKRIPFGRDEGDEGFGAAATGLGSSFAAGSVPIDIVRPTGSWVGSFGH</sequence>
<feature type="compositionally biased region" description="Basic and acidic residues" evidence="1">
    <location>
        <begin position="493"/>
        <end position="508"/>
    </location>
</feature>
<gene>
    <name evidence="2" type="ORF">HRR80_004890</name>
</gene>